<comment type="caution">
    <text evidence="8">The sequence shown here is derived from an EMBL/GenBank/DDBJ whole genome shotgun (WGS) entry which is preliminary data.</text>
</comment>
<dbReference type="PANTHER" id="PTHR10762:SF2">
    <property type="entry name" value="2-(3-AMINO-3-CARBOXYPROPYL)HISTIDINE SYNTHASE SUBUNIT 2"/>
    <property type="match status" value="1"/>
</dbReference>
<keyword evidence="9" id="KW-1185">Reference proteome</keyword>
<dbReference type="SFLD" id="SFLDS00032">
    <property type="entry name" value="Radical_SAM_3-amino-3-carboxyp"/>
    <property type="match status" value="1"/>
</dbReference>
<dbReference type="GO" id="GO:0046872">
    <property type="term" value="F:metal ion binding"/>
    <property type="evidence" value="ECO:0007669"/>
    <property type="project" value="UniProtKB-KW"/>
</dbReference>
<evidence type="ECO:0000256" key="4">
    <source>
        <dbReference type="ARBA" id="ARBA00022723"/>
    </source>
</evidence>
<dbReference type="GO" id="GO:0051536">
    <property type="term" value="F:iron-sulfur cluster binding"/>
    <property type="evidence" value="ECO:0007669"/>
    <property type="project" value="UniProtKB-KW"/>
</dbReference>
<accession>A0A9Q1KRF1</accession>
<comment type="similarity">
    <text evidence="3">Belongs to the DPH1/DPH2 family. DPH2 subfamily.</text>
</comment>
<comment type="pathway">
    <text evidence="2">Protein modification; peptidyl-diphthamide biosynthesis.</text>
</comment>
<evidence type="ECO:0000256" key="1">
    <source>
        <dbReference type="ARBA" id="ARBA00001966"/>
    </source>
</evidence>
<reference evidence="8" key="1">
    <citation type="submission" date="2022-04" db="EMBL/GenBank/DDBJ databases">
        <title>Carnegiea gigantea Genome sequencing and assembly v2.</title>
        <authorList>
            <person name="Copetti D."/>
            <person name="Sanderson M.J."/>
            <person name="Burquez A."/>
            <person name="Wojciechowski M.F."/>
        </authorList>
    </citation>
    <scope>NUCLEOTIDE SEQUENCE</scope>
    <source>
        <strain evidence="8">SGP5-SGP5p</strain>
        <tissue evidence="8">Aerial part</tissue>
    </source>
</reference>
<dbReference type="Gene3D" id="3.40.50.11840">
    <property type="entry name" value="Diphthamide synthesis DPH1/DPH2 domain 1"/>
    <property type="match status" value="1"/>
</dbReference>
<feature type="compositionally biased region" description="Basic and acidic residues" evidence="7">
    <location>
        <begin position="499"/>
        <end position="511"/>
    </location>
</feature>
<evidence type="ECO:0008006" key="10">
    <source>
        <dbReference type="Google" id="ProtNLM"/>
    </source>
</evidence>
<evidence type="ECO:0000256" key="2">
    <source>
        <dbReference type="ARBA" id="ARBA00005156"/>
    </source>
</evidence>
<dbReference type="SFLD" id="SFLDG01121">
    <property type="entry name" value="Diphthamide_biosynthesis"/>
    <property type="match status" value="1"/>
</dbReference>
<dbReference type="GO" id="GO:0017183">
    <property type="term" value="P:protein histidyl modification to diphthamide"/>
    <property type="evidence" value="ECO:0007669"/>
    <property type="project" value="InterPro"/>
</dbReference>
<evidence type="ECO:0000256" key="5">
    <source>
        <dbReference type="ARBA" id="ARBA00023004"/>
    </source>
</evidence>
<dbReference type="InterPro" id="IPR042265">
    <property type="entry name" value="DPH1/DPH2_3"/>
</dbReference>
<gene>
    <name evidence="8" type="ORF">Cgig2_019465</name>
</gene>
<dbReference type="InterPro" id="IPR042263">
    <property type="entry name" value="DPH1/DPH2_1"/>
</dbReference>
<sequence>MEVETRYEIDRTADYIYAHDFTRVALQFPDELLKDSTRVVRALRDKLRELQRYDDGEEDIVNWRKDVALYVMADTTYGSCCVDEVGAAHINAECVIHYGHACLSPTSTLPAFFVFGKASISVADTVEKICIFPLSRSKPVLVLFGLEYAHAMDAIKEALVAEALRLSDSTSKFDICCADVMCSALDPCNGQMSSNRHVGILDSLPSGRETSDTKPNTSYSIGGLTWSLPYSRRMEDYLLFWIGYDNPAFANIVLTFNGCEIVRYDPMEHCLETDVSPKTRILKRRYYLVEKAKDANIVGILVGTLGVAGYLNMIHQMKQLVSKAGKKAYTLVVGKPNPAKLANFPECDVFVYVSCAQTALLDSKEFLAPVITPFEAMLAFSRGSQWTGAYTMEFRDLIYSPSFQSQNEVDEPRFSFFQGGYVDEQDHEENGNDGAQDRALAITTDKALRIRNDPDSLAKVTPKSPPEFLATRSYQGLDINHNGAAPKPFLVGRTGRAAGYEDERNPKNENM</sequence>
<organism evidence="8 9">
    <name type="scientific">Carnegiea gigantea</name>
    <dbReference type="NCBI Taxonomy" id="171969"/>
    <lineage>
        <taxon>Eukaryota</taxon>
        <taxon>Viridiplantae</taxon>
        <taxon>Streptophyta</taxon>
        <taxon>Embryophyta</taxon>
        <taxon>Tracheophyta</taxon>
        <taxon>Spermatophyta</taxon>
        <taxon>Magnoliopsida</taxon>
        <taxon>eudicotyledons</taxon>
        <taxon>Gunneridae</taxon>
        <taxon>Pentapetalae</taxon>
        <taxon>Caryophyllales</taxon>
        <taxon>Cactineae</taxon>
        <taxon>Cactaceae</taxon>
        <taxon>Cactoideae</taxon>
        <taxon>Echinocereeae</taxon>
        <taxon>Carnegiea</taxon>
    </lineage>
</organism>
<name>A0A9Q1KRF1_9CARY</name>
<evidence type="ECO:0000256" key="7">
    <source>
        <dbReference type="SAM" id="MobiDB-lite"/>
    </source>
</evidence>
<protein>
    <recommendedName>
        <fullName evidence="10">2-(3-amino-3-carboxypropyl)histidine synthase subunit 2</fullName>
    </recommendedName>
</protein>
<dbReference type="OrthoDB" id="449241at2759"/>
<dbReference type="NCBIfam" id="TIGR00322">
    <property type="entry name" value="diphth2_R"/>
    <property type="match status" value="1"/>
</dbReference>
<dbReference type="FunFam" id="3.40.50.11860:FF:000001">
    <property type="entry name" value="2-(3-amino-3-carboxypropyl)histidine synthase subunit 2"/>
    <property type="match status" value="1"/>
</dbReference>
<dbReference type="Gene3D" id="3.40.50.11860">
    <property type="entry name" value="Diphthamide synthesis DPH1/DPH2 domain 3"/>
    <property type="match status" value="1"/>
</dbReference>
<dbReference type="AlphaFoldDB" id="A0A9Q1KRF1"/>
<evidence type="ECO:0000256" key="6">
    <source>
        <dbReference type="ARBA" id="ARBA00023014"/>
    </source>
</evidence>
<dbReference type="PANTHER" id="PTHR10762">
    <property type="entry name" value="DIPHTHAMIDE BIOSYNTHESIS PROTEIN"/>
    <property type="match status" value="1"/>
</dbReference>
<evidence type="ECO:0000313" key="8">
    <source>
        <dbReference type="EMBL" id="KAJ8447471.1"/>
    </source>
</evidence>
<comment type="cofactor">
    <cofactor evidence="1">
        <name>[4Fe-4S] cluster</name>
        <dbReference type="ChEBI" id="CHEBI:49883"/>
    </cofactor>
</comment>
<dbReference type="Pfam" id="PF01866">
    <property type="entry name" value="Diphthamide_syn"/>
    <property type="match status" value="1"/>
</dbReference>
<dbReference type="EMBL" id="JAKOGI010000038">
    <property type="protein sequence ID" value="KAJ8447471.1"/>
    <property type="molecule type" value="Genomic_DNA"/>
</dbReference>
<keyword evidence="4" id="KW-0479">Metal-binding</keyword>
<dbReference type="GO" id="GO:0090560">
    <property type="term" value="F:2-(3-amino-3-carboxypropyl)histidine synthase activity"/>
    <property type="evidence" value="ECO:0007669"/>
    <property type="project" value="InterPro"/>
</dbReference>
<evidence type="ECO:0000256" key="3">
    <source>
        <dbReference type="ARBA" id="ARBA00006179"/>
    </source>
</evidence>
<keyword evidence="5" id="KW-0408">Iron</keyword>
<keyword evidence="6" id="KW-0411">Iron-sulfur</keyword>
<proteinExistence type="inferred from homology"/>
<dbReference type="Proteomes" id="UP001153076">
    <property type="component" value="Unassembled WGS sequence"/>
</dbReference>
<dbReference type="InterPro" id="IPR016435">
    <property type="entry name" value="DPH1/DPH2"/>
</dbReference>
<feature type="region of interest" description="Disordered" evidence="7">
    <location>
        <begin position="479"/>
        <end position="511"/>
    </location>
</feature>
<evidence type="ECO:0000313" key="9">
    <source>
        <dbReference type="Proteomes" id="UP001153076"/>
    </source>
</evidence>